<feature type="transmembrane region" description="Helical" evidence="4">
    <location>
        <begin position="12"/>
        <end position="31"/>
    </location>
</feature>
<name>A0A379KP19_PSEPU</name>
<proteinExistence type="predicted"/>
<dbReference type="PANTHER" id="PTHR42910">
    <property type="entry name" value="TRANSPORTER SCO4007-RELATED"/>
    <property type="match status" value="1"/>
</dbReference>
<feature type="transmembrane region" description="Helical" evidence="4">
    <location>
        <begin position="168"/>
        <end position="188"/>
    </location>
</feature>
<keyword evidence="3 4" id="KW-0472">Membrane</keyword>
<feature type="transmembrane region" description="Helical" evidence="4">
    <location>
        <begin position="81"/>
        <end position="98"/>
    </location>
</feature>
<feature type="transmembrane region" description="Helical" evidence="4">
    <location>
        <begin position="137"/>
        <end position="156"/>
    </location>
</feature>
<feature type="transmembrane region" description="Helical" evidence="4">
    <location>
        <begin position="247"/>
        <end position="268"/>
    </location>
</feature>
<evidence type="ECO:0000256" key="2">
    <source>
        <dbReference type="ARBA" id="ARBA00022989"/>
    </source>
</evidence>
<dbReference type="RefSeq" id="WP_115274856.1">
    <property type="nucleotide sequence ID" value="NZ_UGUY01000001.1"/>
</dbReference>
<evidence type="ECO:0000259" key="5">
    <source>
        <dbReference type="PROSITE" id="PS50850"/>
    </source>
</evidence>
<protein>
    <submittedName>
        <fullName evidence="6">Major facilitator superfamily transporter</fullName>
    </submittedName>
</protein>
<dbReference type="PANTHER" id="PTHR42910:SF1">
    <property type="entry name" value="MAJOR FACILITATOR SUPERFAMILY (MFS) PROFILE DOMAIN-CONTAINING PROTEIN"/>
    <property type="match status" value="1"/>
</dbReference>
<keyword evidence="2 4" id="KW-1133">Transmembrane helix</keyword>
<evidence type="ECO:0000256" key="1">
    <source>
        <dbReference type="ARBA" id="ARBA00022692"/>
    </source>
</evidence>
<keyword evidence="1 4" id="KW-0812">Transmembrane</keyword>
<evidence type="ECO:0000256" key="4">
    <source>
        <dbReference type="SAM" id="Phobius"/>
    </source>
</evidence>
<sequence length="398" mass="41363">MNAATPSKLPLNIELFLLAVCSGLGVANVYYLQPSLQLVKSDLGATIEQIGWVPTLTQISYALGMLLLAPLGDVISRRKLIIIKSLILVLALIATGLAPNLNILLLSCMVVGLLGSVGQDFIPVAAQVAPEKSRGHAVGMVTTGLLTGILLSRTLGGFVADSLGWREMQFLAAGLMLVVILITSLTLAPTPPPLRTPYSRLLTSLWTLWGEHRALRLSMVVQGLLAATLGAFWSCLALVLAAEPFHLGASVAGAFGIAGAAGALAAPLFGRLADRRGPLIAIRAGCALVIVSFFAMAALPPSLVLLGIGAVLFDLGVQAGLVSHQSIINSLDPLARSRLNGLMMAGAMVGMAVGAALGTVAFTHFGARGMFTFAAIAGIAALAITYLHHAPKREQRYA</sequence>
<feature type="domain" description="Major facilitator superfamily (MFS) profile" evidence="5">
    <location>
        <begin position="11"/>
        <end position="392"/>
    </location>
</feature>
<evidence type="ECO:0000313" key="7">
    <source>
        <dbReference type="Proteomes" id="UP000254602"/>
    </source>
</evidence>
<feature type="transmembrane region" description="Helical" evidence="4">
    <location>
        <begin position="342"/>
        <end position="363"/>
    </location>
</feature>
<dbReference type="AlphaFoldDB" id="A0A379KP19"/>
<dbReference type="InterPro" id="IPR036259">
    <property type="entry name" value="MFS_trans_sf"/>
</dbReference>
<accession>A0A379KP19</accession>
<organism evidence="6 7">
    <name type="scientific">Pseudomonas putida</name>
    <name type="common">Arthrobacter siderocapsulatus</name>
    <dbReference type="NCBI Taxonomy" id="303"/>
    <lineage>
        <taxon>Bacteria</taxon>
        <taxon>Pseudomonadati</taxon>
        <taxon>Pseudomonadota</taxon>
        <taxon>Gammaproteobacteria</taxon>
        <taxon>Pseudomonadales</taxon>
        <taxon>Pseudomonadaceae</taxon>
        <taxon>Pseudomonas</taxon>
    </lineage>
</organism>
<feature type="transmembrane region" description="Helical" evidence="4">
    <location>
        <begin position="280"/>
        <end position="297"/>
    </location>
</feature>
<dbReference type="EMBL" id="UGUY01000001">
    <property type="protein sequence ID" value="SUD69792.1"/>
    <property type="molecule type" value="Genomic_DNA"/>
</dbReference>
<dbReference type="InterPro" id="IPR011701">
    <property type="entry name" value="MFS"/>
</dbReference>
<dbReference type="InterPro" id="IPR020846">
    <property type="entry name" value="MFS_dom"/>
</dbReference>
<dbReference type="SUPFAM" id="SSF103473">
    <property type="entry name" value="MFS general substrate transporter"/>
    <property type="match status" value="1"/>
</dbReference>
<reference evidence="6 7" key="1">
    <citation type="submission" date="2018-06" db="EMBL/GenBank/DDBJ databases">
        <authorList>
            <consortium name="Pathogen Informatics"/>
            <person name="Doyle S."/>
        </authorList>
    </citation>
    <scope>NUCLEOTIDE SEQUENCE [LARGE SCALE GENOMIC DNA]</scope>
    <source>
        <strain evidence="6 7">NCTC7914</strain>
    </source>
</reference>
<dbReference type="Proteomes" id="UP000254602">
    <property type="component" value="Unassembled WGS sequence"/>
</dbReference>
<evidence type="ECO:0000313" key="6">
    <source>
        <dbReference type="EMBL" id="SUD69792.1"/>
    </source>
</evidence>
<evidence type="ECO:0000256" key="3">
    <source>
        <dbReference type="ARBA" id="ARBA00023136"/>
    </source>
</evidence>
<dbReference type="PROSITE" id="PS50850">
    <property type="entry name" value="MFS"/>
    <property type="match status" value="1"/>
</dbReference>
<dbReference type="Gene3D" id="1.20.1250.20">
    <property type="entry name" value="MFS general substrate transporter like domains"/>
    <property type="match status" value="1"/>
</dbReference>
<feature type="transmembrane region" description="Helical" evidence="4">
    <location>
        <begin position="51"/>
        <end position="69"/>
    </location>
</feature>
<feature type="transmembrane region" description="Helical" evidence="4">
    <location>
        <begin position="369"/>
        <end position="387"/>
    </location>
</feature>
<dbReference type="Pfam" id="PF07690">
    <property type="entry name" value="MFS_1"/>
    <property type="match status" value="1"/>
</dbReference>
<feature type="transmembrane region" description="Helical" evidence="4">
    <location>
        <begin position="219"/>
        <end position="241"/>
    </location>
</feature>
<gene>
    <name evidence="6" type="primary">pbuE</name>
    <name evidence="6" type="ORF">NCTC7914_03940</name>
</gene>
<dbReference type="GO" id="GO:0022857">
    <property type="term" value="F:transmembrane transporter activity"/>
    <property type="evidence" value="ECO:0007669"/>
    <property type="project" value="InterPro"/>
</dbReference>
<dbReference type="CDD" id="cd17324">
    <property type="entry name" value="MFS_NepI_like"/>
    <property type="match status" value="1"/>
</dbReference>